<feature type="region of interest" description="Disordered" evidence="1">
    <location>
        <begin position="32"/>
        <end position="51"/>
    </location>
</feature>
<protein>
    <recommendedName>
        <fullName evidence="5">DUF2946 domain-containing protein</fullName>
    </recommendedName>
</protein>
<name>A0ABT1XQQ7_9SPHN</name>
<comment type="caution">
    <text evidence="3">The sequence shown here is derived from an EMBL/GenBank/DDBJ whole genome shotgun (WGS) entry which is preliminary data.</text>
</comment>
<dbReference type="Proteomes" id="UP001206067">
    <property type="component" value="Unassembled WGS sequence"/>
</dbReference>
<evidence type="ECO:0000313" key="3">
    <source>
        <dbReference type="EMBL" id="MCR2833266.1"/>
    </source>
</evidence>
<keyword evidence="2" id="KW-0812">Transmembrane</keyword>
<evidence type="ECO:0000256" key="2">
    <source>
        <dbReference type="SAM" id="Phobius"/>
    </source>
</evidence>
<organism evidence="3 4">
    <name type="scientific">Parerythrobacter lacustris</name>
    <dbReference type="NCBI Taxonomy" id="2969984"/>
    <lineage>
        <taxon>Bacteria</taxon>
        <taxon>Pseudomonadati</taxon>
        <taxon>Pseudomonadota</taxon>
        <taxon>Alphaproteobacteria</taxon>
        <taxon>Sphingomonadales</taxon>
        <taxon>Erythrobacteraceae</taxon>
        <taxon>Parerythrobacter</taxon>
    </lineage>
</organism>
<feature type="transmembrane region" description="Helical" evidence="2">
    <location>
        <begin position="67"/>
        <end position="87"/>
    </location>
</feature>
<keyword evidence="4" id="KW-1185">Reference proteome</keyword>
<gene>
    <name evidence="3" type="ORF">NSO95_04865</name>
</gene>
<accession>A0ABT1XQQ7</accession>
<keyword evidence="2" id="KW-0472">Membrane</keyword>
<sequence length="96" mass="10431">MGRRVGYLAVYVAFFILLAGWNGWNAYHSPSDCADEDGHGPDPGSRECEASLAGQHETRPIAVREAIVKPLAIGGGLLILWLVLLPVSRLPFFRNG</sequence>
<keyword evidence="2" id="KW-1133">Transmembrane helix</keyword>
<feature type="compositionally biased region" description="Basic and acidic residues" evidence="1">
    <location>
        <begin position="36"/>
        <end position="49"/>
    </location>
</feature>
<evidence type="ECO:0008006" key="5">
    <source>
        <dbReference type="Google" id="ProtNLM"/>
    </source>
</evidence>
<proteinExistence type="predicted"/>
<evidence type="ECO:0000313" key="4">
    <source>
        <dbReference type="Proteomes" id="UP001206067"/>
    </source>
</evidence>
<feature type="transmembrane region" description="Helical" evidence="2">
    <location>
        <begin position="7"/>
        <end position="24"/>
    </location>
</feature>
<reference evidence="3 4" key="1">
    <citation type="submission" date="2022-08" db="EMBL/GenBank/DDBJ databases">
        <title>Polyphasic taxonomy analysis of Qipengyuania sp.RS5-5.</title>
        <authorList>
            <person name="Xamxidin M."/>
            <person name="Wu M."/>
        </authorList>
    </citation>
    <scope>NUCLEOTIDE SEQUENCE [LARGE SCALE GENOMIC DNA]</scope>
    <source>
        <strain evidence="3 4">RS5-5</strain>
    </source>
</reference>
<evidence type="ECO:0000256" key="1">
    <source>
        <dbReference type="SAM" id="MobiDB-lite"/>
    </source>
</evidence>
<dbReference type="RefSeq" id="WP_257595035.1">
    <property type="nucleotide sequence ID" value="NZ_JANKHH010000003.1"/>
</dbReference>
<dbReference type="EMBL" id="JANKHH010000003">
    <property type="protein sequence ID" value="MCR2833266.1"/>
    <property type="molecule type" value="Genomic_DNA"/>
</dbReference>